<dbReference type="InParanoid" id="A0A166BU52"/>
<evidence type="ECO:0000256" key="1">
    <source>
        <dbReference type="SAM" id="MobiDB-lite"/>
    </source>
</evidence>
<evidence type="ECO:0000313" key="2">
    <source>
        <dbReference type="EMBL" id="KZW04060.1"/>
    </source>
</evidence>
<keyword evidence="3" id="KW-1185">Reference proteome</keyword>
<feature type="region of interest" description="Disordered" evidence="1">
    <location>
        <begin position="102"/>
        <end position="199"/>
    </location>
</feature>
<dbReference type="Proteomes" id="UP000077266">
    <property type="component" value="Unassembled WGS sequence"/>
</dbReference>
<feature type="compositionally biased region" description="Basic residues" evidence="1">
    <location>
        <begin position="121"/>
        <end position="137"/>
    </location>
</feature>
<feature type="non-terminal residue" evidence="2">
    <location>
        <position position="1"/>
    </location>
</feature>
<dbReference type="AlphaFoldDB" id="A0A166BU52"/>
<dbReference type="EMBL" id="KV425882">
    <property type="protein sequence ID" value="KZW04060.1"/>
    <property type="molecule type" value="Genomic_DNA"/>
</dbReference>
<dbReference type="OrthoDB" id="5374757at2759"/>
<evidence type="ECO:0000313" key="3">
    <source>
        <dbReference type="Proteomes" id="UP000077266"/>
    </source>
</evidence>
<protein>
    <submittedName>
        <fullName evidence="2">Uncharacterized protein</fullName>
    </submittedName>
</protein>
<reference evidence="2 3" key="1">
    <citation type="journal article" date="2016" name="Mol. Biol. Evol.">
        <title>Comparative Genomics of Early-Diverging Mushroom-Forming Fungi Provides Insights into the Origins of Lignocellulose Decay Capabilities.</title>
        <authorList>
            <person name="Nagy L.G."/>
            <person name="Riley R."/>
            <person name="Tritt A."/>
            <person name="Adam C."/>
            <person name="Daum C."/>
            <person name="Floudas D."/>
            <person name="Sun H."/>
            <person name="Yadav J.S."/>
            <person name="Pangilinan J."/>
            <person name="Larsson K.H."/>
            <person name="Matsuura K."/>
            <person name="Barry K."/>
            <person name="Labutti K."/>
            <person name="Kuo R."/>
            <person name="Ohm R.A."/>
            <person name="Bhattacharya S.S."/>
            <person name="Shirouzu T."/>
            <person name="Yoshinaga Y."/>
            <person name="Martin F.M."/>
            <person name="Grigoriev I.V."/>
            <person name="Hibbett D.S."/>
        </authorList>
    </citation>
    <scope>NUCLEOTIDE SEQUENCE [LARGE SCALE GENOMIC DNA]</scope>
    <source>
        <strain evidence="2 3">HHB12029</strain>
    </source>
</reference>
<name>A0A166BU52_EXIGL</name>
<sequence length="369" mass="41455">MIFGPKTTHYLRVTRGTVLPLYLYLDERHIEWMSERTLQYVLSDLRPLIAEKLELERAHLLNSSGPKQFQSKVETNRGDTYQFGWWFTQAEPHAVVLKTRRFERAPTPPQQSETEPVASTSKRKRASSSRSGRRAKKPAPSTIEDASPPAETRDTEPIDVDEHMEDDTPRSPSPPVKVEDDDEYVPDSPPPPEPRASRTVTVNFAIDEEEEEKKKPILKLAFQSFSPSIALCVVVEPWPPLPPRRRQTSVFSLGGVRAMTRAPSDAPPTLIPQATREQTPLFLPDFDRDSATPAPAPAPFFRQPSLPFIPSFQEATPTPGEEEDPPQDLMEFTRALQATETARGGSPDEQFADDDAVLYGDADEMRTGR</sequence>
<accession>A0A166BU52</accession>
<gene>
    <name evidence="2" type="ORF">EXIGLDRAFT_827986</name>
</gene>
<organism evidence="2 3">
    <name type="scientific">Exidia glandulosa HHB12029</name>
    <dbReference type="NCBI Taxonomy" id="1314781"/>
    <lineage>
        <taxon>Eukaryota</taxon>
        <taxon>Fungi</taxon>
        <taxon>Dikarya</taxon>
        <taxon>Basidiomycota</taxon>
        <taxon>Agaricomycotina</taxon>
        <taxon>Agaricomycetes</taxon>
        <taxon>Auriculariales</taxon>
        <taxon>Exidiaceae</taxon>
        <taxon>Exidia</taxon>
    </lineage>
</organism>
<feature type="region of interest" description="Disordered" evidence="1">
    <location>
        <begin position="283"/>
        <end position="369"/>
    </location>
</feature>
<proteinExistence type="predicted"/>